<evidence type="ECO:0000313" key="11">
    <source>
        <dbReference type="Proteomes" id="UP000716291"/>
    </source>
</evidence>
<evidence type="ECO:0000256" key="3">
    <source>
        <dbReference type="ARBA" id="ARBA00005467"/>
    </source>
</evidence>
<evidence type="ECO:0000256" key="8">
    <source>
        <dbReference type="ARBA" id="ARBA00023136"/>
    </source>
</evidence>
<dbReference type="SUPFAM" id="SSF51695">
    <property type="entry name" value="PLC-like phosphodiesterases"/>
    <property type="match status" value="1"/>
</dbReference>
<reference evidence="10" key="1">
    <citation type="journal article" date="2020" name="Microb. Genom.">
        <title>Genetic diversity of clinical and environmental Mucorales isolates obtained from an investigation of mucormycosis cases among solid organ transplant recipients.</title>
        <authorList>
            <person name="Nguyen M.H."/>
            <person name="Kaul D."/>
            <person name="Muto C."/>
            <person name="Cheng S.J."/>
            <person name="Richter R.A."/>
            <person name="Bruno V.M."/>
            <person name="Liu G."/>
            <person name="Beyhan S."/>
            <person name="Sundermann A.J."/>
            <person name="Mounaud S."/>
            <person name="Pasculle A.W."/>
            <person name="Nierman W.C."/>
            <person name="Driscoll E."/>
            <person name="Cumbie R."/>
            <person name="Clancy C.J."/>
            <person name="Dupont C.L."/>
        </authorList>
    </citation>
    <scope>NUCLEOTIDE SEQUENCE</scope>
    <source>
        <strain evidence="10">GL11</strain>
    </source>
</reference>
<dbReference type="InterPro" id="IPR017946">
    <property type="entry name" value="PLC-like_Pdiesterase_TIM-brl"/>
</dbReference>
<evidence type="ECO:0000256" key="2">
    <source>
        <dbReference type="ARBA" id="ARBA00004141"/>
    </source>
</evidence>
<comment type="function">
    <text evidence="1">Golgi membrane protein involved in vesicular trafficking.</text>
</comment>
<gene>
    <name evidence="10" type="ORF">G6F64_009596</name>
</gene>
<comment type="caution">
    <text evidence="10">The sequence shown here is derived from an EMBL/GenBank/DDBJ whole genome shotgun (WGS) entry which is preliminary data.</text>
</comment>
<evidence type="ECO:0000256" key="1">
    <source>
        <dbReference type="ARBA" id="ARBA00003246"/>
    </source>
</evidence>
<dbReference type="GO" id="GO:0006629">
    <property type="term" value="P:lipid metabolic process"/>
    <property type="evidence" value="ECO:0007669"/>
    <property type="project" value="InterPro"/>
</dbReference>
<dbReference type="Gene3D" id="3.20.20.190">
    <property type="entry name" value="Phosphatidylinositol (PI) phosphodiesterase"/>
    <property type="match status" value="1"/>
</dbReference>
<dbReference type="Proteomes" id="UP000716291">
    <property type="component" value="Unassembled WGS sequence"/>
</dbReference>
<comment type="similarity">
    <text evidence="3">Belongs to the TVP23 family.</text>
</comment>
<dbReference type="GO" id="GO:0008081">
    <property type="term" value="F:phosphoric diester hydrolase activity"/>
    <property type="evidence" value="ECO:0007669"/>
    <property type="project" value="InterPro"/>
</dbReference>
<feature type="transmembrane region" description="Helical" evidence="9">
    <location>
        <begin position="96"/>
        <end position="115"/>
    </location>
</feature>
<keyword evidence="8 9" id="KW-0472">Membrane</keyword>
<dbReference type="GO" id="GO:0000139">
    <property type="term" value="C:Golgi membrane"/>
    <property type="evidence" value="ECO:0007669"/>
    <property type="project" value="TreeGrafter"/>
</dbReference>
<evidence type="ECO:0000256" key="4">
    <source>
        <dbReference type="ARBA" id="ARBA00013603"/>
    </source>
</evidence>
<accession>A0A9P6X3A0</accession>
<evidence type="ECO:0000313" key="10">
    <source>
        <dbReference type="EMBL" id="KAG1303987.1"/>
    </source>
</evidence>
<dbReference type="AlphaFoldDB" id="A0A9P6X3A0"/>
<proteinExistence type="inferred from homology"/>
<sequence length="579" mass="64749">MLFVYEILKKVEITLLKPKDNPDPVPRIIETSEAPPVEHLYNVIQRSANESRGNLLSQESSFIIQDVEAGVAGNVEDRTRNNNAIRDYFEQSSHPIAAFFFLAFRLGAILTYLLGTIFSDNFTLIFVVTILLLAFDFWTVKNVSGRLLVGLRWWNEIQPDGSNKWVFESAHPNRKPNSADSRLFWVVLYGTPIIWVLLALSCILTFKPSWLVIVAVAIVLSGANMYGYTQCDKDAKRKWATSMATQSALGTLSSGATGLLGRAVSSGIGTTQEVPILQQLDDGVRGIKLTAVISARDHSSIHLCHTFCEILDADSAVKTLNKITSWLEKNPKEVITIMWNNLYNIEASKIAQSYEASSIMPYIYTHKQSDPWPTLQEMIQSGKRVVNFIDAKANEEQIPWLMYQFSRVFETPFENTNSNDFNCNVDRIAAGIDSSDMMYVMNHFLYGVIDIGPFKIEIPLRNKAKLINSQLLIDHASNCTEVFQRKPNFIEVDFYTVGEALSLVATLNDAEFSGINLDGKFVAAEQSNADSEIHKSNLSPTQHILIDNTKSGSSSLLASISLIRTLPTFALFYVNILST</sequence>
<evidence type="ECO:0000256" key="5">
    <source>
        <dbReference type="ARBA" id="ARBA00020687"/>
    </source>
</evidence>
<dbReference type="Pfam" id="PF26146">
    <property type="entry name" value="PI-PLC_X"/>
    <property type="match status" value="1"/>
</dbReference>
<feature type="transmembrane region" description="Helical" evidence="9">
    <location>
        <begin position="183"/>
        <end position="204"/>
    </location>
</feature>
<keyword evidence="7 9" id="KW-1133">Transmembrane helix</keyword>
<dbReference type="EMBL" id="JAANQT010001779">
    <property type="protein sequence ID" value="KAG1303987.1"/>
    <property type="molecule type" value="Genomic_DNA"/>
</dbReference>
<evidence type="ECO:0000256" key="9">
    <source>
        <dbReference type="SAM" id="Phobius"/>
    </source>
</evidence>
<dbReference type="PANTHER" id="PTHR13019:SF7">
    <property type="entry name" value="GOLGI APPARATUS MEMBRANE PROTEIN TVP23"/>
    <property type="match status" value="1"/>
</dbReference>
<feature type="transmembrane region" description="Helical" evidence="9">
    <location>
        <begin position="121"/>
        <end position="140"/>
    </location>
</feature>
<dbReference type="PANTHER" id="PTHR13019">
    <property type="entry name" value="GOLGI APPARATUS MEMBRANE PROTEIN TVP23"/>
    <property type="match status" value="1"/>
</dbReference>
<keyword evidence="11" id="KW-1185">Reference proteome</keyword>
<evidence type="ECO:0000256" key="6">
    <source>
        <dbReference type="ARBA" id="ARBA00022692"/>
    </source>
</evidence>
<feature type="transmembrane region" description="Helical" evidence="9">
    <location>
        <begin position="210"/>
        <end position="228"/>
    </location>
</feature>
<dbReference type="InterPro" id="IPR008564">
    <property type="entry name" value="TVP23-like"/>
</dbReference>
<name>A0A9P6X3A0_RHIOR</name>
<keyword evidence="6 9" id="KW-0812">Transmembrane</keyword>
<organism evidence="10 11">
    <name type="scientific">Rhizopus oryzae</name>
    <name type="common">Mucormycosis agent</name>
    <name type="synonym">Rhizopus arrhizus var. delemar</name>
    <dbReference type="NCBI Taxonomy" id="64495"/>
    <lineage>
        <taxon>Eukaryota</taxon>
        <taxon>Fungi</taxon>
        <taxon>Fungi incertae sedis</taxon>
        <taxon>Mucoromycota</taxon>
        <taxon>Mucoromycotina</taxon>
        <taxon>Mucoromycetes</taxon>
        <taxon>Mucorales</taxon>
        <taxon>Mucorineae</taxon>
        <taxon>Rhizopodaceae</taxon>
        <taxon>Rhizopus</taxon>
    </lineage>
</organism>
<comment type="subcellular location">
    <subcellularLocation>
        <location evidence="2">Membrane</location>
        <topology evidence="2">Multi-pass membrane protein</topology>
    </subcellularLocation>
</comment>
<dbReference type="GO" id="GO:0016192">
    <property type="term" value="P:vesicle-mediated transport"/>
    <property type="evidence" value="ECO:0007669"/>
    <property type="project" value="TreeGrafter"/>
</dbReference>
<evidence type="ECO:0000256" key="7">
    <source>
        <dbReference type="ARBA" id="ARBA00022989"/>
    </source>
</evidence>
<dbReference type="Pfam" id="PF05832">
    <property type="entry name" value="DUF846"/>
    <property type="match status" value="1"/>
</dbReference>
<dbReference type="GO" id="GO:0009306">
    <property type="term" value="P:protein secretion"/>
    <property type="evidence" value="ECO:0007669"/>
    <property type="project" value="TreeGrafter"/>
</dbReference>
<protein>
    <recommendedName>
        <fullName evidence="4">Golgi apparatus membrane protein TVP23</fullName>
    </recommendedName>
    <alternativeName>
        <fullName evidence="5">Golgi apparatus membrane protein tvp23</fullName>
    </alternativeName>
</protein>